<dbReference type="InterPro" id="IPR044751">
    <property type="entry name" value="Ion_transp-like_CBS"/>
</dbReference>
<dbReference type="PROSITE" id="PS51846">
    <property type="entry name" value="CNNM"/>
    <property type="match status" value="1"/>
</dbReference>
<dbReference type="Pfam" id="PF03471">
    <property type="entry name" value="CorC_HlyC"/>
    <property type="match status" value="1"/>
</dbReference>
<evidence type="ECO:0000256" key="1">
    <source>
        <dbReference type="ARBA" id="ARBA00004651"/>
    </source>
</evidence>
<dbReference type="InterPro" id="IPR002550">
    <property type="entry name" value="CNNM"/>
</dbReference>
<dbReference type="AlphaFoldDB" id="A0A9P1BED6"/>
<keyword evidence="4" id="KW-0677">Repeat</keyword>
<evidence type="ECO:0000313" key="13">
    <source>
        <dbReference type="EMBL" id="CAI3971822.1"/>
    </source>
</evidence>
<feature type="transmembrane region" description="Helical" evidence="10">
    <location>
        <begin position="20"/>
        <end position="45"/>
    </location>
</feature>
<evidence type="ECO:0000256" key="6">
    <source>
        <dbReference type="ARBA" id="ARBA00023122"/>
    </source>
</evidence>
<dbReference type="Pfam" id="PF01595">
    <property type="entry name" value="CNNM"/>
    <property type="match status" value="1"/>
</dbReference>
<dbReference type="SMART" id="SM01091">
    <property type="entry name" value="CorC_HlyC"/>
    <property type="match status" value="1"/>
</dbReference>
<feature type="transmembrane region" description="Helical" evidence="10">
    <location>
        <begin position="167"/>
        <end position="186"/>
    </location>
</feature>
<evidence type="ECO:0000256" key="5">
    <source>
        <dbReference type="ARBA" id="ARBA00022989"/>
    </source>
</evidence>
<keyword evidence="16" id="KW-1185">Reference proteome</keyword>
<dbReference type="InterPro" id="IPR036318">
    <property type="entry name" value="FAD-bd_PCMH-like_sf"/>
</dbReference>
<dbReference type="OrthoDB" id="448002at2759"/>
<protein>
    <submittedName>
        <fullName evidence="15">UPF0053 protein sll0260</fullName>
    </submittedName>
</protein>
<evidence type="ECO:0000256" key="10">
    <source>
        <dbReference type="SAM" id="Phobius"/>
    </source>
</evidence>
<comment type="subcellular location">
    <subcellularLocation>
        <location evidence="1">Cell membrane</location>
        <topology evidence="1">Multi-pass membrane protein</topology>
    </subcellularLocation>
</comment>
<evidence type="ECO:0000256" key="9">
    <source>
        <dbReference type="PROSITE-ProRule" id="PRU01193"/>
    </source>
</evidence>
<dbReference type="PANTHER" id="PTHR43099:SF5">
    <property type="entry name" value="HLYC_CORC FAMILY TRANSPORTER"/>
    <property type="match status" value="1"/>
</dbReference>
<feature type="domain" description="CNNM transmembrane" evidence="12">
    <location>
        <begin position="15"/>
        <end position="218"/>
    </location>
</feature>
<dbReference type="Proteomes" id="UP001152797">
    <property type="component" value="Unassembled WGS sequence"/>
</dbReference>
<dbReference type="CDD" id="cd04590">
    <property type="entry name" value="CBS_pair_CorC_HlyC_assoc"/>
    <property type="match status" value="1"/>
</dbReference>
<dbReference type="InterPro" id="IPR051676">
    <property type="entry name" value="UPF0053_domain"/>
</dbReference>
<sequence length="452" mass="49533">MLRPAFPPPSIAKLGNPLILWETLIILALILANGFFAAAEIAIIVARHGRLKQRADAGDHAAKVALKLAKDSNRFLPTVQIGITLVATVAAAFGGARTALHLSDWLKTSRWPLVVEHSDGIALTIVVVAITFLSVLLGELVPKRLALKYAGGIARSVAIPLDALARITYPVVWFMGVSTNLVLRLLGVGPEVRSRMDLEDLERAIKAGKDEGLLDPAEQRLAQRSLRFGDRIVRDIMQPRLEIDALDVNTPAEEIPGATALAGYSRLPVYEGSLDQIIGYVHIKDVLHHVYLGVPIDLRRSARPVLHIPETLPLNRLLLQFQDSHTPMAVVLDEFGGTEGLVTVEDMMEEVVGVMRDEHSRDDDYHIEPQGDGVWLVDGTAKINDLLDALAVHDPAALESRPFSTVAGLVHNQLQRIPRVGDQLTWHSLGLEIIDMKGPRIVRLRVSLPPRP</sequence>
<evidence type="ECO:0000313" key="14">
    <source>
        <dbReference type="EMBL" id="CAL1125197.1"/>
    </source>
</evidence>
<evidence type="ECO:0000256" key="8">
    <source>
        <dbReference type="PROSITE-ProRule" id="PRU00703"/>
    </source>
</evidence>
<feature type="domain" description="CBS" evidence="11">
    <location>
        <begin position="298"/>
        <end position="358"/>
    </location>
</feature>
<keyword evidence="5 9" id="KW-1133">Transmembrane helix</keyword>
<dbReference type="InterPro" id="IPR046342">
    <property type="entry name" value="CBS_dom_sf"/>
</dbReference>
<proteinExistence type="predicted"/>
<dbReference type="InterPro" id="IPR005170">
    <property type="entry name" value="Transptr-assoc_dom"/>
</dbReference>
<evidence type="ECO:0000313" key="16">
    <source>
        <dbReference type="Proteomes" id="UP001152797"/>
    </source>
</evidence>
<dbReference type="Gene3D" id="3.30.465.10">
    <property type="match status" value="1"/>
</dbReference>
<name>A0A9P1BED6_9DINO</name>
<dbReference type="EMBL" id="CAMXCT010000001">
    <property type="protein sequence ID" value="CAI3971822.1"/>
    <property type="molecule type" value="Genomic_DNA"/>
</dbReference>
<dbReference type="InterPro" id="IPR016169">
    <property type="entry name" value="FAD-bd_PCMH_sub2"/>
</dbReference>
<dbReference type="PANTHER" id="PTHR43099">
    <property type="entry name" value="UPF0053 PROTEIN YRKA"/>
    <property type="match status" value="1"/>
</dbReference>
<dbReference type="EMBL" id="CAMXCT020000001">
    <property type="protein sequence ID" value="CAL1125197.1"/>
    <property type="molecule type" value="Genomic_DNA"/>
</dbReference>
<dbReference type="EMBL" id="CAMXCT030000001">
    <property type="protein sequence ID" value="CAL4759134.1"/>
    <property type="molecule type" value="Genomic_DNA"/>
</dbReference>
<dbReference type="PROSITE" id="PS51371">
    <property type="entry name" value="CBS"/>
    <property type="match status" value="1"/>
</dbReference>
<reference evidence="13" key="1">
    <citation type="submission" date="2022-10" db="EMBL/GenBank/DDBJ databases">
        <authorList>
            <person name="Chen Y."/>
            <person name="Dougan E. K."/>
            <person name="Chan C."/>
            <person name="Rhodes N."/>
            <person name="Thang M."/>
        </authorList>
    </citation>
    <scope>NUCLEOTIDE SEQUENCE</scope>
</reference>
<evidence type="ECO:0000259" key="12">
    <source>
        <dbReference type="PROSITE" id="PS51846"/>
    </source>
</evidence>
<evidence type="ECO:0000256" key="2">
    <source>
        <dbReference type="ARBA" id="ARBA00022475"/>
    </source>
</evidence>
<evidence type="ECO:0000256" key="4">
    <source>
        <dbReference type="ARBA" id="ARBA00022737"/>
    </source>
</evidence>
<evidence type="ECO:0000256" key="3">
    <source>
        <dbReference type="ARBA" id="ARBA00022692"/>
    </source>
</evidence>
<keyword evidence="2" id="KW-1003">Cell membrane</keyword>
<reference evidence="14" key="2">
    <citation type="submission" date="2024-04" db="EMBL/GenBank/DDBJ databases">
        <authorList>
            <person name="Chen Y."/>
            <person name="Shah S."/>
            <person name="Dougan E. K."/>
            <person name="Thang M."/>
            <person name="Chan C."/>
        </authorList>
    </citation>
    <scope>NUCLEOTIDE SEQUENCE [LARGE SCALE GENOMIC DNA]</scope>
</reference>
<dbReference type="Gene3D" id="3.10.580.10">
    <property type="entry name" value="CBS-domain"/>
    <property type="match status" value="1"/>
</dbReference>
<feature type="transmembrane region" description="Helical" evidence="10">
    <location>
        <begin position="75"/>
        <end position="100"/>
    </location>
</feature>
<accession>A0A9P1BED6</accession>
<dbReference type="SUPFAM" id="SSF54631">
    <property type="entry name" value="CBS-domain pair"/>
    <property type="match status" value="1"/>
</dbReference>
<organism evidence="13">
    <name type="scientific">Cladocopium goreaui</name>
    <dbReference type="NCBI Taxonomy" id="2562237"/>
    <lineage>
        <taxon>Eukaryota</taxon>
        <taxon>Sar</taxon>
        <taxon>Alveolata</taxon>
        <taxon>Dinophyceae</taxon>
        <taxon>Suessiales</taxon>
        <taxon>Symbiodiniaceae</taxon>
        <taxon>Cladocopium</taxon>
    </lineage>
</organism>
<dbReference type="SUPFAM" id="SSF56176">
    <property type="entry name" value="FAD-binding/transporter-associated domain-like"/>
    <property type="match status" value="1"/>
</dbReference>
<keyword evidence="6 8" id="KW-0129">CBS domain</keyword>
<evidence type="ECO:0000256" key="7">
    <source>
        <dbReference type="ARBA" id="ARBA00023136"/>
    </source>
</evidence>
<keyword evidence="3 9" id="KW-0812">Transmembrane</keyword>
<evidence type="ECO:0000259" key="11">
    <source>
        <dbReference type="PROSITE" id="PS51371"/>
    </source>
</evidence>
<gene>
    <name evidence="13" type="ORF">C1SCF055_LOCUS412</name>
</gene>
<keyword evidence="7 9" id="KW-0472">Membrane</keyword>
<evidence type="ECO:0000313" key="15">
    <source>
        <dbReference type="EMBL" id="CAL4759134.1"/>
    </source>
</evidence>
<comment type="caution">
    <text evidence="13">The sequence shown here is derived from an EMBL/GenBank/DDBJ whole genome shotgun (WGS) entry which is preliminary data.</text>
</comment>
<feature type="transmembrane region" description="Helical" evidence="10">
    <location>
        <begin position="120"/>
        <end position="138"/>
    </location>
</feature>
<dbReference type="Pfam" id="PF00571">
    <property type="entry name" value="CBS"/>
    <property type="match status" value="1"/>
</dbReference>
<dbReference type="GO" id="GO:0005886">
    <property type="term" value="C:plasma membrane"/>
    <property type="evidence" value="ECO:0007669"/>
    <property type="project" value="UniProtKB-SubCell"/>
</dbReference>
<dbReference type="GO" id="GO:0050660">
    <property type="term" value="F:flavin adenine dinucleotide binding"/>
    <property type="evidence" value="ECO:0007669"/>
    <property type="project" value="InterPro"/>
</dbReference>
<dbReference type="InterPro" id="IPR000644">
    <property type="entry name" value="CBS_dom"/>
</dbReference>